<dbReference type="Pfam" id="PF13508">
    <property type="entry name" value="Acetyltransf_7"/>
    <property type="match status" value="1"/>
</dbReference>
<evidence type="ECO:0000313" key="2">
    <source>
        <dbReference type="EMBL" id="WTW70903.1"/>
    </source>
</evidence>
<dbReference type="EMBL" id="CP108313">
    <property type="protein sequence ID" value="WTW70903.1"/>
    <property type="molecule type" value="Genomic_DNA"/>
</dbReference>
<name>A0AAU2VUY2_9ACTN</name>
<dbReference type="AlphaFoldDB" id="A0AAU2VUY2"/>
<dbReference type="PROSITE" id="PS51186">
    <property type="entry name" value="GNAT"/>
    <property type="match status" value="1"/>
</dbReference>
<proteinExistence type="predicted"/>
<dbReference type="InterPro" id="IPR000182">
    <property type="entry name" value="GNAT_dom"/>
</dbReference>
<dbReference type="GO" id="GO:0016747">
    <property type="term" value="F:acyltransferase activity, transferring groups other than amino-acyl groups"/>
    <property type="evidence" value="ECO:0007669"/>
    <property type="project" value="InterPro"/>
</dbReference>
<dbReference type="InterPro" id="IPR016181">
    <property type="entry name" value="Acyl_CoA_acyltransferase"/>
</dbReference>
<organism evidence="2">
    <name type="scientific">Streptomyces sp. NBC_00008</name>
    <dbReference type="NCBI Taxonomy" id="2903610"/>
    <lineage>
        <taxon>Bacteria</taxon>
        <taxon>Bacillati</taxon>
        <taxon>Actinomycetota</taxon>
        <taxon>Actinomycetes</taxon>
        <taxon>Kitasatosporales</taxon>
        <taxon>Streptomycetaceae</taxon>
        <taxon>Streptomyces</taxon>
    </lineage>
</organism>
<accession>A0AAU2VUY2</accession>
<protein>
    <submittedName>
        <fullName evidence="2">GNAT family N-acetyltransferase</fullName>
    </submittedName>
</protein>
<gene>
    <name evidence="2" type="ORF">OG398_22870</name>
</gene>
<sequence length="179" mass="19887">MRYFGLDILDFADELTGAYVEVFTAPPWEHRDAEATRAAFRERLEADAQRPGFRAVLAMSDSGEVEGFVTGWITRAPFRTDRAYGKVTSRIGADRVNELLIGAFEVDELGVRSHARGTGLGRRLLSALTATGHGPRGRAWLLAWNQAHDTLAFYRRIGWQEPAPVPGSETDIVVFLSPR</sequence>
<feature type="domain" description="N-acetyltransferase" evidence="1">
    <location>
        <begin position="6"/>
        <end position="179"/>
    </location>
</feature>
<reference evidence="2" key="1">
    <citation type="submission" date="2022-10" db="EMBL/GenBank/DDBJ databases">
        <title>The complete genomes of actinobacterial strains from the NBC collection.</title>
        <authorList>
            <person name="Joergensen T.S."/>
            <person name="Alvarez Arevalo M."/>
            <person name="Sterndorff E.B."/>
            <person name="Faurdal D."/>
            <person name="Vuksanovic O."/>
            <person name="Mourched A.-S."/>
            <person name="Charusanti P."/>
            <person name="Shaw S."/>
            <person name="Blin K."/>
            <person name="Weber T."/>
        </authorList>
    </citation>
    <scope>NUCLEOTIDE SEQUENCE</scope>
    <source>
        <strain evidence="2">NBC_00008</strain>
    </source>
</reference>
<dbReference type="Gene3D" id="3.40.630.30">
    <property type="match status" value="1"/>
</dbReference>
<dbReference type="SUPFAM" id="SSF55729">
    <property type="entry name" value="Acyl-CoA N-acyltransferases (Nat)"/>
    <property type="match status" value="1"/>
</dbReference>
<evidence type="ECO:0000259" key="1">
    <source>
        <dbReference type="PROSITE" id="PS51186"/>
    </source>
</evidence>